<evidence type="ECO:0000313" key="3">
    <source>
        <dbReference type="EMBL" id="JAT24071.1"/>
    </source>
</evidence>
<accession>A0A1B6LK40</accession>
<evidence type="ECO:0000259" key="2">
    <source>
        <dbReference type="Pfam" id="PF03914"/>
    </source>
</evidence>
<protein>
    <recommendedName>
        <fullName evidence="2">CCAAT-binding factor domain-containing protein</fullName>
    </recommendedName>
</protein>
<sequence>MLRILEVVLIQRRKKITQQRLLALTKRLSVLATQLLHNGAVGALSVVRRVMQLGMGADVLLDVDSSLGQGIYSPELEEPEHCNAASSALWELTLLQRHYHPAVRMVAQHITTNDNNHTSQMPTEIAKLDSVQLFEHFDPSLVMFKPAVPPPPKNISGMVKAKEDSTFVQELEKSVHATSQPKLSSLHSEILRNFRELSKERRK</sequence>
<dbReference type="PANTHER" id="PTHR14428:SF5">
    <property type="entry name" value="NUCLEOLAR COMPLEX PROTEIN 3 HOMOLOG"/>
    <property type="match status" value="1"/>
</dbReference>
<gene>
    <name evidence="3" type="ORF">g.28690</name>
</gene>
<dbReference type="EMBL" id="GEBQ01015906">
    <property type="protein sequence ID" value="JAT24071.1"/>
    <property type="molecule type" value="Transcribed_RNA"/>
</dbReference>
<dbReference type="Pfam" id="PF03914">
    <property type="entry name" value="CBF"/>
    <property type="match status" value="1"/>
</dbReference>
<evidence type="ECO:0000256" key="1">
    <source>
        <dbReference type="ARBA" id="ARBA00007797"/>
    </source>
</evidence>
<organism evidence="3">
    <name type="scientific">Graphocephala atropunctata</name>
    <dbReference type="NCBI Taxonomy" id="36148"/>
    <lineage>
        <taxon>Eukaryota</taxon>
        <taxon>Metazoa</taxon>
        <taxon>Ecdysozoa</taxon>
        <taxon>Arthropoda</taxon>
        <taxon>Hexapoda</taxon>
        <taxon>Insecta</taxon>
        <taxon>Pterygota</taxon>
        <taxon>Neoptera</taxon>
        <taxon>Paraneoptera</taxon>
        <taxon>Hemiptera</taxon>
        <taxon>Auchenorrhyncha</taxon>
        <taxon>Membracoidea</taxon>
        <taxon>Cicadellidae</taxon>
        <taxon>Cicadellinae</taxon>
        <taxon>Cicadellini</taxon>
        <taxon>Graphocephala</taxon>
    </lineage>
</organism>
<dbReference type="InterPro" id="IPR016903">
    <property type="entry name" value="Nucleolar_cplx-assoc_3"/>
</dbReference>
<dbReference type="GO" id="GO:0003682">
    <property type="term" value="F:chromatin binding"/>
    <property type="evidence" value="ECO:0007669"/>
    <property type="project" value="TreeGrafter"/>
</dbReference>
<feature type="domain" description="CCAAT-binding factor" evidence="2">
    <location>
        <begin position="2"/>
        <end position="107"/>
    </location>
</feature>
<dbReference type="PANTHER" id="PTHR14428">
    <property type="entry name" value="NUCLEOLAR COMPLEX PROTEIN 3"/>
    <property type="match status" value="1"/>
</dbReference>
<comment type="similarity">
    <text evidence="1">Belongs to the CBF/MAK21 family.</text>
</comment>
<proteinExistence type="inferred from homology"/>
<dbReference type="GO" id="GO:0005730">
    <property type="term" value="C:nucleolus"/>
    <property type="evidence" value="ECO:0007669"/>
    <property type="project" value="TreeGrafter"/>
</dbReference>
<reference evidence="3" key="1">
    <citation type="submission" date="2015-11" db="EMBL/GenBank/DDBJ databases">
        <title>De novo transcriptome assembly of four potential Pierce s Disease insect vectors from Arizona vineyards.</title>
        <authorList>
            <person name="Tassone E.E."/>
        </authorList>
    </citation>
    <scope>NUCLEOTIDE SEQUENCE</scope>
</reference>
<dbReference type="AlphaFoldDB" id="A0A1B6LK40"/>
<dbReference type="GO" id="GO:0006270">
    <property type="term" value="P:DNA replication initiation"/>
    <property type="evidence" value="ECO:0007669"/>
    <property type="project" value="TreeGrafter"/>
</dbReference>
<name>A0A1B6LK40_9HEMI</name>
<dbReference type="InterPro" id="IPR005612">
    <property type="entry name" value="CCAAT-binding_factor"/>
</dbReference>